<evidence type="ECO:0000256" key="5">
    <source>
        <dbReference type="ARBA" id="ARBA00022806"/>
    </source>
</evidence>
<evidence type="ECO:0000256" key="4">
    <source>
        <dbReference type="ARBA" id="ARBA00022801"/>
    </source>
</evidence>
<evidence type="ECO:0000313" key="8">
    <source>
        <dbReference type="EMBL" id="KAJ1082868.1"/>
    </source>
</evidence>
<proteinExistence type="predicted"/>
<feature type="non-terminal residue" evidence="8">
    <location>
        <position position="119"/>
    </location>
</feature>
<evidence type="ECO:0000256" key="2">
    <source>
        <dbReference type="ARBA" id="ARBA00022737"/>
    </source>
</evidence>
<dbReference type="GO" id="GO:0016787">
    <property type="term" value="F:hydrolase activity"/>
    <property type="evidence" value="ECO:0007669"/>
    <property type="project" value="UniProtKB-KW"/>
</dbReference>
<dbReference type="PANTHER" id="PTHR22655:SF2">
    <property type="entry name" value="ATP-DEPENDENT RNA HELICASE TDRD12-RELATED"/>
    <property type="match status" value="1"/>
</dbReference>
<dbReference type="PANTHER" id="PTHR22655">
    <property type="entry name" value="ATP-DEPENDENT RNA HELICASE TDRD12-RELATED"/>
    <property type="match status" value="1"/>
</dbReference>
<evidence type="ECO:0000256" key="3">
    <source>
        <dbReference type="ARBA" id="ARBA00022741"/>
    </source>
</evidence>
<sequence length="119" mass="13402">LTDRCLPSLHISDATCVIHFGFPTSQRIFGMRMLSMLDNFQNRFDKDTSLEQECSKAKSVLLMSEKNAVHAVGILRYLERTEAAIPPELFDFTAGILSAKEEMKHGRPLCQHLKAFGVC</sequence>
<evidence type="ECO:0000256" key="7">
    <source>
        <dbReference type="ARBA" id="ARBA00047984"/>
    </source>
</evidence>
<comment type="catalytic activity">
    <reaction evidence="7">
        <text>ATP + H2O = ADP + phosphate + H(+)</text>
        <dbReference type="Rhea" id="RHEA:13065"/>
        <dbReference type="ChEBI" id="CHEBI:15377"/>
        <dbReference type="ChEBI" id="CHEBI:15378"/>
        <dbReference type="ChEBI" id="CHEBI:30616"/>
        <dbReference type="ChEBI" id="CHEBI:43474"/>
        <dbReference type="ChEBI" id="CHEBI:456216"/>
        <dbReference type="EC" id="3.6.4.13"/>
    </reaction>
</comment>
<protein>
    <recommendedName>
        <fullName evidence="1">RNA helicase</fullName>
        <ecNumber evidence="1">3.6.4.13</ecNumber>
    </recommendedName>
</protein>
<dbReference type="EMBL" id="JANPWB010000016">
    <property type="protein sequence ID" value="KAJ1082868.1"/>
    <property type="molecule type" value="Genomic_DNA"/>
</dbReference>
<dbReference type="GO" id="GO:0042078">
    <property type="term" value="P:germ-line stem cell division"/>
    <property type="evidence" value="ECO:0007669"/>
    <property type="project" value="TreeGrafter"/>
</dbReference>
<keyword evidence="3" id="KW-0547">Nucleotide-binding</keyword>
<dbReference type="GO" id="GO:0003724">
    <property type="term" value="F:RNA helicase activity"/>
    <property type="evidence" value="ECO:0007669"/>
    <property type="project" value="UniProtKB-EC"/>
</dbReference>
<keyword evidence="5" id="KW-0347">Helicase</keyword>
<organism evidence="8 9">
    <name type="scientific">Pleurodeles waltl</name>
    <name type="common">Iberian ribbed newt</name>
    <dbReference type="NCBI Taxonomy" id="8319"/>
    <lineage>
        <taxon>Eukaryota</taxon>
        <taxon>Metazoa</taxon>
        <taxon>Chordata</taxon>
        <taxon>Craniata</taxon>
        <taxon>Vertebrata</taxon>
        <taxon>Euteleostomi</taxon>
        <taxon>Amphibia</taxon>
        <taxon>Batrachia</taxon>
        <taxon>Caudata</taxon>
        <taxon>Salamandroidea</taxon>
        <taxon>Salamandridae</taxon>
        <taxon>Pleurodelinae</taxon>
        <taxon>Pleurodeles</taxon>
    </lineage>
</organism>
<dbReference type="AlphaFoldDB" id="A0AAV7KVD7"/>
<keyword evidence="6" id="KW-0067">ATP-binding</keyword>
<dbReference type="EC" id="3.6.4.13" evidence="1"/>
<reference evidence="8" key="1">
    <citation type="journal article" date="2022" name="bioRxiv">
        <title>Sequencing and chromosome-scale assembly of the giantPleurodeles waltlgenome.</title>
        <authorList>
            <person name="Brown T."/>
            <person name="Elewa A."/>
            <person name="Iarovenko S."/>
            <person name="Subramanian E."/>
            <person name="Araus A.J."/>
            <person name="Petzold A."/>
            <person name="Susuki M."/>
            <person name="Suzuki K.-i.T."/>
            <person name="Hayashi T."/>
            <person name="Toyoda A."/>
            <person name="Oliveira C."/>
            <person name="Osipova E."/>
            <person name="Leigh N.D."/>
            <person name="Simon A."/>
            <person name="Yun M.H."/>
        </authorList>
    </citation>
    <scope>NUCLEOTIDE SEQUENCE</scope>
    <source>
        <strain evidence="8">20211129_DDA</strain>
        <tissue evidence="8">Liver</tissue>
    </source>
</reference>
<evidence type="ECO:0000313" key="9">
    <source>
        <dbReference type="Proteomes" id="UP001066276"/>
    </source>
</evidence>
<comment type="caution">
    <text evidence="8">The sequence shown here is derived from an EMBL/GenBank/DDBJ whole genome shotgun (WGS) entry which is preliminary data.</text>
</comment>
<dbReference type="Proteomes" id="UP001066276">
    <property type="component" value="Chromosome 12"/>
</dbReference>
<keyword evidence="9" id="KW-1185">Reference proteome</keyword>
<keyword evidence="4" id="KW-0378">Hydrolase</keyword>
<keyword evidence="2" id="KW-0677">Repeat</keyword>
<evidence type="ECO:0000256" key="6">
    <source>
        <dbReference type="ARBA" id="ARBA00022840"/>
    </source>
</evidence>
<gene>
    <name evidence="8" type="ORF">NDU88_003032</name>
</gene>
<accession>A0AAV7KVD7</accession>
<dbReference type="GO" id="GO:0005524">
    <property type="term" value="F:ATP binding"/>
    <property type="evidence" value="ECO:0007669"/>
    <property type="project" value="UniProtKB-KW"/>
</dbReference>
<evidence type="ECO:0000256" key="1">
    <source>
        <dbReference type="ARBA" id="ARBA00012552"/>
    </source>
</evidence>
<feature type="non-terminal residue" evidence="8">
    <location>
        <position position="1"/>
    </location>
</feature>
<name>A0AAV7KVD7_PLEWA</name>